<feature type="compositionally biased region" description="Basic and acidic residues" evidence="1">
    <location>
        <begin position="434"/>
        <end position="445"/>
    </location>
</feature>
<evidence type="ECO:0008006" key="5">
    <source>
        <dbReference type="Google" id="ProtNLM"/>
    </source>
</evidence>
<keyword evidence="2" id="KW-0812">Transmembrane</keyword>
<dbReference type="SUPFAM" id="SSF52540">
    <property type="entry name" value="P-loop containing nucleoside triphosphate hydrolases"/>
    <property type="match status" value="1"/>
</dbReference>
<dbReference type="RefSeq" id="WP_067917261.1">
    <property type="nucleotide sequence ID" value="NZ_BSRZ01000001.1"/>
</dbReference>
<sequence length="1035" mass="108346">MDLPTYTNIWRIEKRLYKLYDLRLPMPLPLVQVGVFAGVFVPWIVLLRFIGVPFESPWHVLYIVPPGVLTWLATRPVIEGKRLTELLLSQARYLAEPRTWCRLTPIREPREVVVVARVWRRAAAPERAAGKQRRKARRSQPAVEQAPVPVPVPGPAVASAPQPLAEYAAQRRAAAPEAAYGSAGALPATSAEAGDSGHVRSGALAAGSPPAPAPRARTPWTDAAGPAPSTADTPARPAAQTTSAQSTAPAQAASGTASPRARAAHDGAAPQAGVSGQGGGPRTSPWAQTAQADVAGAGAGEAARARAADAPAPSTAPASPQPQEGAHADENAALTASEAQAVDSAPAHSSAATGRPSRPGGSPADASTGGEGTVARAGSPARDGDAPQASDDGKAATPDPAAPRRTYVVGTENDVRVAGPETRSKRKDKPWRRTTRDIAHEDDMWVARPEAADGGVPSELERPPATPTLDAHPDGHDGGAGTPAGSGKRAFASGVRRPGEPAELWQAADPQTRRQRPAQASQPPTTRPDIPRPQARPDATRPVAPQQPAATRSDIPRVTRPAPAARPGGPAQPPRREDAARQTRTDMPTVPGAFGGGAQSGPPRSPEPARQQQPAPQQPAQGARPPAPKTPWAKGPSKPPRPAPTDALVWPPAPPEPRPGEPQAGAPRPGEGRTGAPRPQESAGAAPRTAPHEPPREVRSGPASPIRPGPPPAQPRVRPRPVPPPPEPPAHGPAITPPDPEQQQASPGGLRRLLQAVGGGHGEADAEYQARLQQPFQGTRHIVVLGCTGGAGQTVTALMLGHTFAQHNGEPVVAIDINPGPGALARRTRSETNETLTGLITRADQVTSLTAMRRYTSQAKSGLDVIAAGKNPLQALDDRDYALAIRTIDKFYSVTLLDAAAAVVARVLPYADQLVLVAPASADAPRAVAMTFEWLDGHGYAELRSRAVTVINGVSRRSMDDVEQAEAVARGRCRALVRIPWDDHLSMDRAPRNELRSLRAPTRRAYLALAGVVAGGFTVVPERYQEPQQEQEAAR</sequence>
<dbReference type="EMBL" id="BSRZ01000001">
    <property type="protein sequence ID" value="GLW62153.1"/>
    <property type="molecule type" value="Genomic_DNA"/>
</dbReference>
<proteinExistence type="predicted"/>
<dbReference type="GO" id="GO:0016887">
    <property type="term" value="F:ATP hydrolysis activity"/>
    <property type="evidence" value="ECO:0007669"/>
    <property type="project" value="TreeGrafter"/>
</dbReference>
<dbReference type="InterPro" id="IPR027417">
    <property type="entry name" value="P-loop_NTPase"/>
</dbReference>
<dbReference type="GO" id="GO:0005524">
    <property type="term" value="F:ATP binding"/>
    <property type="evidence" value="ECO:0007669"/>
    <property type="project" value="TreeGrafter"/>
</dbReference>
<dbReference type="PANTHER" id="PTHR43384:SF14">
    <property type="entry name" value="ESX-1 SECRETION-ASSOCIATED PROTEIN ESPI"/>
    <property type="match status" value="1"/>
</dbReference>
<feature type="compositionally biased region" description="Low complexity" evidence="1">
    <location>
        <begin position="287"/>
        <end position="302"/>
    </location>
</feature>
<dbReference type="GO" id="GO:0005829">
    <property type="term" value="C:cytosol"/>
    <property type="evidence" value="ECO:0007669"/>
    <property type="project" value="TreeGrafter"/>
</dbReference>
<feature type="compositionally biased region" description="Low complexity" evidence="1">
    <location>
        <begin position="201"/>
        <end position="224"/>
    </location>
</feature>
<feature type="compositionally biased region" description="Pro residues" evidence="1">
    <location>
        <begin position="705"/>
        <end position="740"/>
    </location>
</feature>
<dbReference type="AlphaFoldDB" id="A0A9W6PSG9"/>
<dbReference type="InterPro" id="IPR025608">
    <property type="entry name" value="TcpE"/>
</dbReference>
<evidence type="ECO:0000313" key="3">
    <source>
        <dbReference type="EMBL" id="GLW62153.1"/>
    </source>
</evidence>
<evidence type="ECO:0000256" key="2">
    <source>
        <dbReference type="SAM" id="Phobius"/>
    </source>
</evidence>
<evidence type="ECO:0000256" key="1">
    <source>
        <dbReference type="SAM" id="MobiDB-lite"/>
    </source>
</evidence>
<feature type="region of interest" description="Disordered" evidence="1">
    <location>
        <begin position="126"/>
        <end position="157"/>
    </location>
</feature>
<keyword evidence="2" id="KW-0472">Membrane</keyword>
<gene>
    <name evidence="3" type="ORF">Arub01_03970</name>
</gene>
<evidence type="ECO:0000313" key="4">
    <source>
        <dbReference type="Proteomes" id="UP001165124"/>
    </source>
</evidence>
<dbReference type="PANTHER" id="PTHR43384">
    <property type="entry name" value="SEPTUM SITE-DETERMINING PROTEIN MIND HOMOLOG, CHLOROPLASTIC-RELATED"/>
    <property type="match status" value="1"/>
</dbReference>
<dbReference type="Gene3D" id="3.40.50.300">
    <property type="entry name" value="P-loop containing nucleotide triphosphate hydrolases"/>
    <property type="match status" value="1"/>
</dbReference>
<accession>A0A9W6PSG9</accession>
<feature type="compositionally biased region" description="Basic residues" evidence="1">
    <location>
        <begin position="424"/>
        <end position="433"/>
    </location>
</feature>
<organism evidence="3 4">
    <name type="scientific">Actinomadura rubrobrunea</name>
    <dbReference type="NCBI Taxonomy" id="115335"/>
    <lineage>
        <taxon>Bacteria</taxon>
        <taxon>Bacillati</taxon>
        <taxon>Actinomycetota</taxon>
        <taxon>Actinomycetes</taxon>
        <taxon>Streptosporangiales</taxon>
        <taxon>Thermomonosporaceae</taxon>
        <taxon>Actinomadura</taxon>
    </lineage>
</organism>
<feature type="compositionally biased region" description="Low complexity" evidence="1">
    <location>
        <begin position="395"/>
        <end position="406"/>
    </location>
</feature>
<dbReference type="GO" id="GO:0009898">
    <property type="term" value="C:cytoplasmic side of plasma membrane"/>
    <property type="evidence" value="ECO:0007669"/>
    <property type="project" value="TreeGrafter"/>
</dbReference>
<feature type="compositionally biased region" description="Basic and acidic residues" evidence="1">
    <location>
        <begin position="690"/>
        <end position="699"/>
    </location>
</feature>
<dbReference type="InterPro" id="IPR050625">
    <property type="entry name" value="ParA/MinD_ATPase"/>
</dbReference>
<dbReference type="GO" id="GO:0051782">
    <property type="term" value="P:negative regulation of cell division"/>
    <property type="evidence" value="ECO:0007669"/>
    <property type="project" value="TreeGrafter"/>
</dbReference>
<feature type="compositionally biased region" description="Low complexity" evidence="1">
    <location>
        <begin position="560"/>
        <end position="569"/>
    </location>
</feature>
<feature type="transmembrane region" description="Helical" evidence="2">
    <location>
        <begin position="59"/>
        <end position="78"/>
    </location>
</feature>
<dbReference type="Proteomes" id="UP001165124">
    <property type="component" value="Unassembled WGS sequence"/>
</dbReference>
<feature type="compositionally biased region" description="Low complexity" evidence="1">
    <location>
        <begin position="608"/>
        <end position="624"/>
    </location>
</feature>
<protein>
    <recommendedName>
        <fullName evidence="5">MinD-like ATPase involved in chromosome partitioning or flagellar assembly</fullName>
    </recommendedName>
</protein>
<keyword evidence="2" id="KW-1133">Transmembrane helix</keyword>
<reference evidence="3" key="1">
    <citation type="submission" date="2023-02" db="EMBL/GenBank/DDBJ databases">
        <title>Actinomadura rubrobrunea NBRC 14622.</title>
        <authorList>
            <person name="Ichikawa N."/>
            <person name="Sato H."/>
            <person name="Tonouchi N."/>
        </authorList>
    </citation>
    <scope>NUCLEOTIDE SEQUENCE</scope>
    <source>
        <strain evidence="3">NBRC 14622</strain>
    </source>
</reference>
<feature type="region of interest" description="Disordered" evidence="1">
    <location>
        <begin position="187"/>
        <end position="747"/>
    </location>
</feature>
<name>A0A9W6PSG9_9ACTN</name>
<comment type="caution">
    <text evidence="3">The sequence shown here is derived from an EMBL/GenBank/DDBJ whole genome shotgun (WGS) entry which is preliminary data.</text>
</comment>
<dbReference type="Pfam" id="PF12648">
    <property type="entry name" value="TcpE"/>
    <property type="match status" value="1"/>
</dbReference>
<feature type="transmembrane region" description="Helical" evidence="2">
    <location>
        <begin position="26"/>
        <end position="47"/>
    </location>
</feature>
<feature type="compositionally biased region" description="Low complexity" evidence="1">
    <location>
        <begin position="233"/>
        <end position="259"/>
    </location>
</feature>
<keyword evidence="4" id="KW-1185">Reference proteome</keyword>
<feature type="compositionally biased region" description="Basic and acidic residues" evidence="1">
    <location>
        <begin position="574"/>
        <end position="584"/>
    </location>
</feature>
<feature type="compositionally biased region" description="Low complexity" evidence="1">
    <location>
        <begin position="308"/>
        <end position="324"/>
    </location>
</feature>